<dbReference type="RefSeq" id="XP_030979105.1">
    <property type="nucleotide sequence ID" value="XM_031128845.1"/>
</dbReference>
<keyword evidence="2" id="KW-1133">Transmembrane helix</keyword>
<feature type="compositionally biased region" description="Gly residues" evidence="1">
    <location>
        <begin position="323"/>
        <end position="332"/>
    </location>
</feature>
<feature type="compositionally biased region" description="Low complexity" evidence="1">
    <location>
        <begin position="303"/>
        <end position="317"/>
    </location>
</feature>
<feature type="region of interest" description="Disordered" evidence="1">
    <location>
        <begin position="124"/>
        <end position="178"/>
    </location>
</feature>
<feature type="region of interest" description="Disordered" evidence="1">
    <location>
        <begin position="239"/>
        <end position="412"/>
    </location>
</feature>
<feature type="compositionally biased region" description="Low complexity" evidence="1">
    <location>
        <begin position="128"/>
        <end position="165"/>
    </location>
</feature>
<evidence type="ECO:0000256" key="2">
    <source>
        <dbReference type="SAM" id="Phobius"/>
    </source>
</evidence>
<keyword evidence="3" id="KW-0732">Signal</keyword>
<protein>
    <recommendedName>
        <fullName evidence="6">Mid2 domain-containing protein</fullName>
    </recommendedName>
</protein>
<evidence type="ECO:0008006" key="6">
    <source>
        <dbReference type="Google" id="ProtNLM"/>
    </source>
</evidence>
<name>A0A6P8AW42_PYRGI</name>
<gene>
    <name evidence="5" type="ORF">PgNI_08855</name>
</gene>
<feature type="compositionally biased region" description="Polar residues" evidence="1">
    <location>
        <begin position="379"/>
        <end position="388"/>
    </location>
</feature>
<feature type="signal peptide" evidence="3">
    <location>
        <begin position="1"/>
        <end position="16"/>
    </location>
</feature>
<feature type="chain" id="PRO_5028103413" description="Mid2 domain-containing protein" evidence="3">
    <location>
        <begin position="17"/>
        <end position="412"/>
    </location>
</feature>
<reference evidence="5" key="2">
    <citation type="submission" date="2019-10" db="EMBL/GenBank/DDBJ databases">
        <authorList>
            <consortium name="NCBI Genome Project"/>
        </authorList>
    </citation>
    <scope>NUCLEOTIDE SEQUENCE</scope>
    <source>
        <strain evidence="5">NI907</strain>
    </source>
</reference>
<reference evidence="5" key="3">
    <citation type="submission" date="2025-08" db="UniProtKB">
        <authorList>
            <consortium name="RefSeq"/>
        </authorList>
    </citation>
    <scope>IDENTIFICATION</scope>
    <source>
        <strain evidence="5">NI907</strain>
    </source>
</reference>
<sequence>MRNQVLFVAFATLASAITLPTLLERQATCPANYEQCGNSLPSSFCCPKGKVCLQLAAKTSTLCCDSLDGCEIIAPILCDARLQQDPRSSVKTTAVDSELPKCGKDCCPFGYSCNSDSECVKDSDQSKAPPSRAPTSISIPSSTSSSPSLPSSTSSDSTQTATATARPVTSGVPSSGSDNVSKLSIIGGVVGGIILLILLGLGVCFCLRRKKKTEETLPISGRSTSAGVYPHAISHPIMSENSTMRSDFSRKDSTPPMHRPSGQFEDIDLNDSRRPVSYNSDRNPFSDRPVSASTNRPQVAPLRGMRSSNGSSIGSGRFPVRQGGYGGMGDGGSRNLDHNRQPSTESINVFADPRTVSENGSEAGSGPRSRRSFDHRRISNQTTFTTMMRQAELAPDQPFVPPTAYSTPDHRK</sequence>
<accession>A0A6P8AW42</accession>
<feature type="transmembrane region" description="Helical" evidence="2">
    <location>
        <begin position="183"/>
        <end position="207"/>
    </location>
</feature>
<evidence type="ECO:0000256" key="1">
    <source>
        <dbReference type="SAM" id="MobiDB-lite"/>
    </source>
</evidence>
<reference evidence="4 5" key="1">
    <citation type="journal article" date="2019" name="Mol. Biol. Evol.">
        <title>Blast fungal genomes show frequent chromosomal changes, gene gains and losses, and effector gene turnover.</title>
        <authorList>
            <person name="Gomez Luciano L.B."/>
            <person name="Jason Tsai I."/>
            <person name="Chuma I."/>
            <person name="Tosa Y."/>
            <person name="Chen Y.H."/>
            <person name="Li J.Y."/>
            <person name="Li M.Y."/>
            <person name="Jade Lu M.Y."/>
            <person name="Nakayashiki H."/>
            <person name="Li W.H."/>
        </authorList>
    </citation>
    <scope>NUCLEOTIDE SEQUENCE [LARGE SCALE GENOMIC DNA]</scope>
    <source>
        <strain evidence="4 5">NI907</strain>
    </source>
</reference>
<organism evidence="4 5">
    <name type="scientific">Pyricularia grisea</name>
    <name type="common">Crabgrass-specific blast fungus</name>
    <name type="synonym">Magnaporthe grisea</name>
    <dbReference type="NCBI Taxonomy" id="148305"/>
    <lineage>
        <taxon>Eukaryota</taxon>
        <taxon>Fungi</taxon>
        <taxon>Dikarya</taxon>
        <taxon>Ascomycota</taxon>
        <taxon>Pezizomycotina</taxon>
        <taxon>Sordariomycetes</taxon>
        <taxon>Sordariomycetidae</taxon>
        <taxon>Magnaporthales</taxon>
        <taxon>Pyriculariaceae</taxon>
        <taxon>Pyricularia</taxon>
    </lineage>
</organism>
<keyword evidence="2" id="KW-0812">Transmembrane</keyword>
<evidence type="ECO:0000256" key="3">
    <source>
        <dbReference type="SAM" id="SignalP"/>
    </source>
</evidence>
<dbReference type="KEGG" id="pgri:PgNI_08855"/>
<evidence type="ECO:0000313" key="4">
    <source>
        <dbReference type="Proteomes" id="UP000515153"/>
    </source>
</evidence>
<dbReference type="Proteomes" id="UP000515153">
    <property type="component" value="Chromosome V"/>
</dbReference>
<keyword evidence="4" id="KW-1185">Reference proteome</keyword>
<proteinExistence type="predicted"/>
<keyword evidence="2" id="KW-0472">Membrane</keyword>
<evidence type="ECO:0000313" key="5">
    <source>
        <dbReference type="RefSeq" id="XP_030979105.1"/>
    </source>
</evidence>
<dbReference type="AlphaFoldDB" id="A0A6P8AW42"/>
<dbReference type="GeneID" id="41963753"/>